<dbReference type="InterPro" id="IPR012340">
    <property type="entry name" value="NA-bd_OB-fold"/>
</dbReference>
<protein>
    <submittedName>
        <fullName evidence="8">NfeD family protein</fullName>
    </submittedName>
</protein>
<reference evidence="8" key="1">
    <citation type="journal article" date="2021" name="PeerJ">
        <title>Extensive microbial diversity within the chicken gut microbiome revealed by metagenomics and culture.</title>
        <authorList>
            <person name="Gilroy R."/>
            <person name="Ravi A."/>
            <person name="Getino M."/>
            <person name="Pursley I."/>
            <person name="Horton D.L."/>
            <person name="Alikhan N.F."/>
            <person name="Baker D."/>
            <person name="Gharbi K."/>
            <person name="Hall N."/>
            <person name="Watson M."/>
            <person name="Adriaenssens E.M."/>
            <person name="Foster-Nyarko E."/>
            <person name="Jarju S."/>
            <person name="Secka A."/>
            <person name="Antonio M."/>
            <person name="Oren A."/>
            <person name="Chaudhuri R.R."/>
            <person name="La Ragione R."/>
            <person name="Hildebrand F."/>
            <person name="Pallen M.J."/>
        </authorList>
    </citation>
    <scope>NUCLEOTIDE SEQUENCE</scope>
    <source>
        <strain evidence="8">CHK191-13928</strain>
    </source>
</reference>
<organism evidence="8 9">
    <name type="scientific">Candidatus Anaerostipes excrementavium</name>
    <dbReference type="NCBI Taxonomy" id="2838463"/>
    <lineage>
        <taxon>Bacteria</taxon>
        <taxon>Bacillati</taxon>
        <taxon>Bacillota</taxon>
        <taxon>Clostridia</taxon>
        <taxon>Lachnospirales</taxon>
        <taxon>Lachnospiraceae</taxon>
        <taxon>Anaerostipes</taxon>
    </lineage>
</organism>
<evidence type="ECO:0000259" key="7">
    <source>
        <dbReference type="Pfam" id="PF01957"/>
    </source>
</evidence>
<dbReference type="GO" id="GO:0005886">
    <property type="term" value="C:plasma membrane"/>
    <property type="evidence" value="ECO:0007669"/>
    <property type="project" value="TreeGrafter"/>
</dbReference>
<dbReference type="AlphaFoldDB" id="A0A9D1WTY0"/>
<evidence type="ECO:0000313" key="8">
    <source>
        <dbReference type="EMBL" id="HIX67083.1"/>
    </source>
</evidence>
<name>A0A9D1WTY0_9FIRM</name>
<keyword evidence="2 6" id="KW-0812">Transmembrane</keyword>
<feature type="domain" description="NfeD-like C-terminal" evidence="7">
    <location>
        <begin position="80"/>
        <end position="139"/>
    </location>
</feature>
<dbReference type="PANTHER" id="PTHR33507">
    <property type="entry name" value="INNER MEMBRANE PROTEIN YBBJ"/>
    <property type="match status" value="1"/>
</dbReference>
<dbReference type="InterPro" id="IPR052165">
    <property type="entry name" value="Membrane_assoc_protease"/>
</dbReference>
<comment type="caution">
    <text evidence="8">The sequence shown here is derived from an EMBL/GenBank/DDBJ whole genome shotgun (WGS) entry which is preliminary data.</text>
</comment>
<feature type="transmembrane region" description="Helical" evidence="6">
    <location>
        <begin position="7"/>
        <end position="29"/>
    </location>
</feature>
<comment type="subcellular location">
    <subcellularLocation>
        <location evidence="1">Membrane</location>
        <topology evidence="1">Multi-pass membrane protein</topology>
    </subcellularLocation>
</comment>
<dbReference type="Gene3D" id="2.40.50.140">
    <property type="entry name" value="Nucleic acid-binding proteins"/>
    <property type="match status" value="1"/>
</dbReference>
<evidence type="ECO:0000313" key="9">
    <source>
        <dbReference type="Proteomes" id="UP000886721"/>
    </source>
</evidence>
<dbReference type="SUPFAM" id="SSF141322">
    <property type="entry name" value="NfeD domain-like"/>
    <property type="match status" value="1"/>
</dbReference>
<dbReference type="EMBL" id="DXEM01000008">
    <property type="protein sequence ID" value="HIX67083.1"/>
    <property type="molecule type" value="Genomic_DNA"/>
</dbReference>
<accession>A0A9D1WTY0</accession>
<evidence type="ECO:0000256" key="4">
    <source>
        <dbReference type="ARBA" id="ARBA00023136"/>
    </source>
</evidence>
<evidence type="ECO:0000256" key="3">
    <source>
        <dbReference type="ARBA" id="ARBA00022989"/>
    </source>
</evidence>
<dbReference type="PANTHER" id="PTHR33507:SF3">
    <property type="entry name" value="INNER MEMBRANE PROTEIN YBBJ"/>
    <property type="match status" value="1"/>
</dbReference>
<feature type="region of interest" description="Disordered" evidence="5">
    <location>
        <begin position="146"/>
        <end position="177"/>
    </location>
</feature>
<dbReference type="Proteomes" id="UP000886721">
    <property type="component" value="Unassembled WGS sequence"/>
</dbReference>
<sequence>MFALYWMAAAVILLIVEILTLGLTSIWFAGGAVSAAVAAFIGVPLWVQLVLFIVVSCILFFMTRPLAQKYLNSHVEKTNVDAVIGRHGIVKEEINNAQGKGLVIVDGIDWSAKSLNGDVIREESQIVIHKVQGVKLVVEAMPMPVSEPWPEEVNETGEEEIKEEELKEEQQEEEQEE</sequence>
<proteinExistence type="predicted"/>
<dbReference type="InterPro" id="IPR002810">
    <property type="entry name" value="NfeD-like_C"/>
</dbReference>
<feature type="transmembrane region" description="Helical" evidence="6">
    <location>
        <begin position="35"/>
        <end position="61"/>
    </location>
</feature>
<evidence type="ECO:0000256" key="2">
    <source>
        <dbReference type="ARBA" id="ARBA00022692"/>
    </source>
</evidence>
<evidence type="ECO:0000256" key="5">
    <source>
        <dbReference type="SAM" id="MobiDB-lite"/>
    </source>
</evidence>
<feature type="compositionally biased region" description="Acidic residues" evidence="5">
    <location>
        <begin position="149"/>
        <end position="163"/>
    </location>
</feature>
<evidence type="ECO:0000256" key="6">
    <source>
        <dbReference type="SAM" id="Phobius"/>
    </source>
</evidence>
<reference evidence="8" key="2">
    <citation type="submission" date="2021-04" db="EMBL/GenBank/DDBJ databases">
        <authorList>
            <person name="Gilroy R."/>
        </authorList>
    </citation>
    <scope>NUCLEOTIDE SEQUENCE</scope>
    <source>
        <strain evidence="8">CHK191-13928</strain>
    </source>
</reference>
<gene>
    <name evidence="8" type="ORF">H9735_03015</name>
</gene>
<keyword evidence="4 6" id="KW-0472">Membrane</keyword>
<dbReference type="Pfam" id="PF01957">
    <property type="entry name" value="NfeD"/>
    <property type="match status" value="1"/>
</dbReference>
<keyword evidence="3 6" id="KW-1133">Transmembrane helix</keyword>
<evidence type="ECO:0000256" key="1">
    <source>
        <dbReference type="ARBA" id="ARBA00004141"/>
    </source>
</evidence>